<proteinExistence type="inferred from homology"/>
<evidence type="ECO:0000256" key="7">
    <source>
        <dbReference type="ARBA" id="ARBA00023211"/>
    </source>
</evidence>
<name>A0A1N6ST69_9MICO</name>
<evidence type="ECO:0000259" key="10">
    <source>
        <dbReference type="SMART" id="SM01011"/>
    </source>
</evidence>
<keyword evidence="11" id="KW-0031">Aminopeptidase</keyword>
<dbReference type="PANTHER" id="PTHR43226:SF4">
    <property type="entry name" value="XAA-PRO AMINOPEPTIDASE 3"/>
    <property type="match status" value="1"/>
</dbReference>
<dbReference type="SMART" id="SM01011">
    <property type="entry name" value="AMP_N"/>
    <property type="match status" value="1"/>
</dbReference>
<evidence type="ECO:0000256" key="8">
    <source>
        <dbReference type="RuleBase" id="RU000590"/>
    </source>
</evidence>
<evidence type="ECO:0000256" key="1">
    <source>
        <dbReference type="ARBA" id="ARBA00001424"/>
    </source>
</evidence>
<evidence type="ECO:0000256" key="2">
    <source>
        <dbReference type="ARBA" id="ARBA00001936"/>
    </source>
</evidence>
<keyword evidence="5 8" id="KW-0479">Metal-binding</keyword>
<comment type="cofactor">
    <cofactor evidence="2">
        <name>Mn(2+)</name>
        <dbReference type="ChEBI" id="CHEBI:29035"/>
    </cofactor>
</comment>
<dbReference type="PROSITE" id="PS00491">
    <property type="entry name" value="PROLINE_PEPTIDASE"/>
    <property type="match status" value="1"/>
</dbReference>
<dbReference type="EC" id="3.4.11.9" evidence="4"/>
<dbReference type="Pfam" id="PF05195">
    <property type="entry name" value="AMP_N"/>
    <property type="match status" value="1"/>
</dbReference>
<dbReference type="InterPro" id="IPR000994">
    <property type="entry name" value="Pept_M24"/>
</dbReference>
<keyword evidence="6" id="KW-0378">Hydrolase</keyword>
<dbReference type="InterPro" id="IPR036005">
    <property type="entry name" value="Creatinase/aminopeptidase-like"/>
</dbReference>
<keyword evidence="12" id="KW-1185">Reference proteome</keyword>
<dbReference type="GO" id="GO:0070006">
    <property type="term" value="F:metalloaminopeptidase activity"/>
    <property type="evidence" value="ECO:0007669"/>
    <property type="project" value="InterPro"/>
</dbReference>
<dbReference type="Pfam" id="PF00557">
    <property type="entry name" value="Peptidase_M24"/>
    <property type="match status" value="1"/>
</dbReference>
<comment type="similarity">
    <text evidence="3 8">Belongs to the peptidase M24B family.</text>
</comment>
<dbReference type="SUPFAM" id="SSF55920">
    <property type="entry name" value="Creatinase/aminopeptidase"/>
    <property type="match status" value="1"/>
</dbReference>
<evidence type="ECO:0000256" key="9">
    <source>
        <dbReference type="SAM" id="MobiDB-lite"/>
    </source>
</evidence>
<dbReference type="Gene3D" id="3.90.230.10">
    <property type="entry name" value="Creatinase/methionine aminopeptidase superfamily"/>
    <property type="match status" value="1"/>
</dbReference>
<dbReference type="Gene3D" id="3.40.350.10">
    <property type="entry name" value="Creatinase/prolidase N-terminal domain"/>
    <property type="match status" value="1"/>
</dbReference>
<sequence>MTDATPVTPAPLSETPDQAAEHAGPGETQDLAARGSNRSQRPDSDAFKAFITSGWAPRAALDVEPLPAAPFTVARRAALSARFPGARLVVPAGPLKTRSNDTDYRFRPHSAFAHLTGYGTDQEPDAVLVLHPVEPGTGDAGSDHHAVLYVRPLAARDTEEFYADARYGEFWVGARPSLDDVTTATGVEARHVDELRDALAKDVGAGGVTLLVVAGADEAVEALVEAIRAEAGVDDVEAAASAEDQQLSEAEWLARAEAAYRRTDAALVEAVSELRLVKDAHEVEQVREAVAATIAGFEEVVRSLPRAVGHRRGERVIETTFDAHARLEGNTVGYETIAAAGEHATTLHWIRNDGVVRTGELVLLDAGVEVDSLYTADVTRTLPVDGEFTDVQRRVYQAVLDAADAAFAVAVPGARFRDVHAAAMEVIAARLEEWGLLPVSAAESLSPEGQQHRRWMVHGTSHHLGLDVHDCAQARRELYLDGVLEPGMVFTIEPGLYFKADDLAVPAEYRGIGVRIEDDVLVTADGNENLSAALPRRPEDVEAWMARLRG</sequence>
<dbReference type="InterPro" id="IPR001131">
    <property type="entry name" value="Peptidase_M24B_aminopep-P_CS"/>
</dbReference>
<comment type="catalytic activity">
    <reaction evidence="1">
        <text>Release of any N-terminal amino acid, including proline, that is linked to proline, even from a dipeptide or tripeptide.</text>
        <dbReference type="EC" id="3.4.11.9"/>
    </reaction>
</comment>
<dbReference type="PANTHER" id="PTHR43226">
    <property type="entry name" value="XAA-PRO AMINOPEPTIDASE 3"/>
    <property type="match status" value="1"/>
</dbReference>
<evidence type="ECO:0000313" key="12">
    <source>
        <dbReference type="Proteomes" id="UP000186235"/>
    </source>
</evidence>
<feature type="region of interest" description="Disordered" evidence="9">
    <location>
        <begin position="1"/>
        <end position="43"/>
    </location>
</feature>
<dbReference type="RefSeq" id="WP_083711839.1">
    <property type="nucleotide sequence ID" value="NZ_FTMI01000004.1"/>
</dbReference>
<dbReference type="InterPro" id="IPR007865">
    <property type="entry name" value="Aminopep_P_N"/>
</dbReference>
<gene>
    <name evidence="11" type="ORF">SAMN05518682_2504</name>
</gene>
<evidence type="ECO:0000256" key="4">
    <source>
        <dbReference type="ARBA" id="ARBA00012574"/>
    </source>
</evidence>
<dbReference type="InterPro" id="IPR029149">
    <property type="entry name" value="Creatin/AminoP/Spt16_N"/>
</dbReference>
<keyword evidence="11" id="KW-0645">Protease</keyword>
<feature type="domain" description="Aminopeptidase P N-terminal" evidence="10">
    <location>
        <begin position="66"/>
        <end position="221"/>
    </location>
</feature>
<dbReference type="GO" id="GO:0005829">
    <property type="term" value="C:cytosol"/>
    <property type="evidence" value="ECO:0007669"/>
    <property type="project" value="TreeGrafter"/>
</dbReference>
<keyword evidence="7" id="KW-0464">Manganese</keyword>
<evidence type="ECO:0000256" key="6">
    <source>
        <dbReference type="ARBA" id="ARBA00022801"/>
    </source>
</evidence>
<protein>
    <recommendedName>
        <fullName evidence="4">Xaa-Pro aminopeptidase</fullName>
        <ecNumber evidence="4">3.4.11.9</ecNumber>
    </recommendedName>
</protein>
<evidence type="ECO:0000256" key="3">
    <source>
        <dbReference type="ARBA" id="ARBA00008766"/>
    </source>
</evidence>
<dbReference type="EMBL" id="FTMI01000004">
    <property type="protein sequence ID" value="SIQ44192.1"/>
    <property type="molecule type" value="Genomic_DNA"/>
</dbReference>
<dbReference type="GO" id="GO:0006508">
    <property type="term" value="P:proteolysis"/>
    <property type="evidence" value="ECO:0007669"/>
    <property type="project" value="TreeGrafter"/>
</dbReference>
<dbReference type="AlphaFoldDB" id="A0A1N6ST69"/>
<dbReference type="GO" id="GO:0030145">
    <property type="term" value="F:manganese ion binding"/>
    <property type="evidence" value="ECO:0007669"/>
    <property type="project" value="InterPro"/>
</dbReference>
<dbReference type="Proteomes" id="UP000186235">
    <property type="component" value="Unassembled WGS sequence"/>
</dbReference>
<evidence type="ECO:0000313" key="11">
    <source>
        <dbReference type="EMBL" id="SIQ44192.1"/>
    </source>
</evidence>
<accession>A0A1N6ST69</accession>
<organism evidence="11 12">
    <name type="scientific">Cellulosimicrobium aquatile</name>
    <dbReference type="NCBI Taxonomy" id="1612203"/>
    <lineage>
        <taxon>Bacteria</taxon>
        <taxon>Bacillati</taxon>
        <taxon>Actinomycetota</taxon>
        <taxon>Actinomycetes</taxon>
        <taxon>Micrococcales</taxon>
        <taxon>Promicromonosporaceae</taxon>
        <taxon>Cellulosimicrobium</taxon>
    </lineage>
</organism>
<dbReference type="CDD" id="cd01087">
    <property type="entry name" value="Prolidase"/>
    <property type="match status" value="1"/>
</dbReference>
<evidence type="ECO:0000256" key="5">
    <source>
        <dbReference type="ARBA" id="ARBA00022723"/>
    </source>
</evidence>
<reference evidence="12" key="1">
    <citation type="submission" date="2017-01" db="EMBL/GenBank/DDBJ databases">
        <authorList>
            <person name="Varghese N."/>
            <person name="Submissions S."/>
        </authorList>
    </citation>
    <scope>NUCLEOTIDE SEQUENCE [LARGE SCALE GENOMIC DNA]</scope>
    <source>
        <strain evidence="12">3bp</strain>
    </source>
</reference>
<dbReference type="SUPFAM" id="SSF53092">
    <property type="entry name" value="Creatinase/prolidase N-terminal domain"/>
    <property type="match status" value="1"/>
</dbReference>
<dbReference type="InterPro" id="IPR052433">
    <property type="entry name" value="X-Pro_dipept-like"/>
</dbReference>